<evidence type="ECO:0000256" key="8">
    <source>
        <dbReference type="ARBA" id="ARBA00023242"/>
    </source>
</evidence>
<dbReference type="PANTHER" id="PTHR11097">
    <property type="entry name" value="EXOSOME COMPLEX EXONUCLEASE RIBOSOMAL RNA PROCESSING PROTEIN"/>
    <property type="match status" value="1"/>
</dbReference>
<dbReference type="InterPro" id="IPR001247">
    <property type="entry name" value="ExoRNase_PH_dom1"/>
</dbReference>
<evidence type="ECO:0000256" key="3">
    <source>
        <dbReference type="ARBA" id="ARBA00006678"/>
    </source>
</evidence>
<evidence type="ECO:0000256" key="1">
    <source>
        <dbReference type="ARBA" id="ARBA00004496"/>
    </source>
</evidence>
<dbReference type="InterPro" id="IPR027408">
    <property type="entry name" value="PNPase/RNase_PH_dom_sf"/>
</dbReference>
<dbReference type="Proteomes" id="UP000188320">
    <property type="component" value="Unassembled WGS sequence"/>
</dbReference>
<dbReference type="Gene3D" id="3.30.230.70">
    <property type="entry name" value="GHMP Kinase, N-terminal domain"/>
    <property type="match status" value="1"/>
</dbReference>
<feature type="domain" description="Exoribonuclease phosphorolytic" evidence="11">
    <location>
        <begin position="243"/>
        <end position="304"/>
    </location>
</feature>
<dbReference type="GO" id="GO:0034475">
    <property type="term" value="P:U4 snRNA 3'-end processing"/>
    <property type="evidence" value="ECO:0007669"/>
    <property type="project" value="TreeGrafter"/>
</dbReference>
<dbReference type="GO" id="GO:0034476">
    <property type="term" value="P:U5 snRNA 3'-end processing"/>
    <property type="evidence" value="ECO:0007669"/>
    <property type="project" value="TreeGrafter"/>
</dbReference>
<evidence type="ECO:0000256" key="2">
    <source>
        <dbReference type="ARBA" id="ARBA00004604"/>
    </source>
</evidence>
<name>A0A1R1PMS3_ZANCU</name>
<comment type="caution">
    <text evidence="12">The sequence shown here is derived from an EMBL/GenBank/DDBJ whole genome shotgun (WGS) entry which is preliminary data.</text>
</comment>
<evidence type="ECO:0000259" key="10">
    <source>
        <dbReference type="Pfam" id="PF01138"/>
    </source>
</evidence>
<keyword evidence="13" id="KW-1185">Reference proteome</keyword>
<dbReference type="GO" id="GO:0035925">
    <property type="term" value="F:mRNA 3'-UTR AU-rich region binding"/>
    <property type="evidence" value="ECO:0007669"/>
    <property type="project" value="TreeGrafter"/>
</dbReference>
<evidence type="ECO:0000313" key="13">
    <source>
        <dbReference type="Proteomes" id="UP000188320"/>
    </source>
</evidence>
<dbReference type="AlphaFoldDB" id="A0A1R1PMS3"/>
<dbReference type="SUPFAM" id="SSF55666">
    <property type="entry name" value="Ribonuclease PH domain 2-like"/>
    <property type="match status" value="1"/>
</dbReference>
<dbReference type="GO" id="GO:0000176">
    <property type="term" value="C:nuclear exosome (RNase complex)"/>
    <property type="evidence" value="ECO:0007669"/>
    <property type="project" value="UniProtKB-ARBA"/>
</dbReference>
<evidence type="ECO:0000256" key="7">
    <source>
        <dbReference type="ARBA" id="ARBA00022884"/>
    </source>
</evidence>
<evidence type="ECO:0000313" key="12">
    <source>
        <dbReference type="EMBL" id="OMH82182.1"/>
    </source>
</evidence>
<dbReference type="InterPro" id="IPR020568">
    <property type="entry name" value="Ribosomal_Su5_D2-typ_SF"/>
</dbReference>
<evidence type="ECO:0000256" key="9">
    <source>
        <dbReference type="ARBA" id="ARBA00030617"/>
    </source>
</evidence>
<keyword evidence="6" id="KW-0271">Exosome</keyword>
<dbReference type="GO" id="GO:0005730">
    <property type="term" value="C:nucleolus"/>
    <property type="evidence" value="ECO:0007669"/>
    <property type="project" value="UniProtKB-SubCell"/>
</dbReference>
<keyword evidence="5" id="KW-0698">rRNA processing</keyword>
<dbReference type="GO" id="GO:0071038">
    <property type="term" value="P:TRAMP-dependent tRNA surveillance pathway"/>
    <property type="evidence" value="ECO:0007669"/>
    <property type="project" value="TreeGrafter"/>
</dbReference>
<organism evidence="12 13">
    <name type="scientific">Zancudomyces culisetae</name>
    <name type="common">Gut fungus</name>
    <name type="synonym">Smittium culisetae</name>
    <dbReference type="NCBI Taxonomy" id="1213189"/>
    <lineage>
        <taxon>Eukaryota</taxon>
        <taxon>Fungi</taxon>
        <taxon>Fungi incertae sedis</taxon>
        <taxon>Zoopagomycota</taxon>
        <taxon>Kickxellomycotina</taxon>
        <taxon>Harpellomycetes</taxon>
        <taxon>Harpellales</taxon>
        <taxon>Legeriomycetaceae</taxon>
        <taxon>Zancudomyces</taxon>
    </lineage>
</organism>
<dbReference type="GO" id="GO:0034473">
    <property type="term" value="P:U1 snRNA 3'-end processing"/>
    <property type="evidence" value="ECO:0007669"/>
    <property type="project" value="TreeGrafter"/>
</dbReference>
<evidence type="ECO:0000256" key="4">
    <source>
        <dbReference type="ARBA" id="ARBA00022490"/>
    </source>
</evidence>
<comment type="subcellular location">
    <subcellularLocation>
        <location evidence="1">Cytoplasm</location>
    </subcellularLocation>
    <subcellularLocation>
        <location evidence="2">Nucleus</location>
        <location evidence="2">Nucleolus</location>
    </subcellularLocation>
</comment>
<keyword evidence="8" id="KW-0539">Nucleus</keyword>
<protein>
    <recommendedName>
        <fullName evidence="9">Ribosomal RNA-processing protein 43</fullName>
    </recommendedName>
</protein>
<dbReference type="GO" id="GO:0000467">
    <property type="term" value="P:exonucleolytic trimming to generate mature 3'-end of 5.8S rRNA from tricistronic rRNA transcript (SSU-rRNA, 5.8S rRNA, LSU-rRNA)"/>
    <property type="evidence" value="ECO:0007669"/>
    <property type="project" value="TreeGrafter"/>
</dbReference>
<evidence type="ECO:0000256" key="5">
    <source>
        <dbReference type="ARBA" id="ARBA00022552"/>
    </source>
</evidence>
<dbReference type="PANTHER" id="PTHR11097:SF9">
    <property type="entry name" value="EXOSOME COMPLEX COMPONENT RRP43"/>
    <property type="match status" value="1"/>
</dbReference>
<sequence>MAISEFEAQVFQKVHPKEYQQRFLAQAIRTDGRAFDQFRNTKITKGGIETAHGSSTVRIGRTTVVCGIKGEVCEPRLISAAYPQAGSRGFIVPSVKLTSISSSKFLQGGATNQISQVLSEQVYRLLFTSDSNSKHAQNDNLEDFSTLLDQLCIAKDKAVWVLYADLVCINYDGNILDAVLLALINALKDVKLPVATFDEELGVVFCGNDGAGASASASASVGDSNDGQKVSLQLKSNLYPTSFCVFSSGENKCLLVDPTELEEDSCDGSISLVLDDSGAIVNIWKLGDGVGTDELELCYERALQRKKELASML</sequence>
<dbReference type="GO" id="GO:0016075">
    <property type="term" value="P:rRNA catabolic process"/>
    <property type="evidence" value="ECO:0007669"/>
    <property type="project" value="TreeGrafter"/>
</dbReference>
<evidence type="ECO:0000256" key="6">
    <source>
        <dbReference type="ARBA" id="ARBA00022835"/>
    </source>
</evidence>
<reference evidence="13" key="1">
    <citation type="submission" date="2017-01" db="EMBL/GenBank/DDBJ databases">
        <authorList>
            <person name="Wang Y."/>
            <person name="White M."/>
            <person name="Kvist S."/>
            <person name="Moncalvo J.-M."/>
        </authorList>
    </citation>
    <scope>NUCLEOTIDE SEQUENCE [LARGE SCALE GENOMIC DNA]</scope>
    <source>
        <strain evidence="13">COL-18-3</strain>
    </source>
</reference>
<dbReference type="GO" id="GO:0071035">
    <property type="term" value="P:nuclear polyadenylation-dependent rRNA catabolic process"/>
    <property type="evidence" value="ECO:0007669"/>
    <property type="project" value="TreeGrafter"/>
</dbReference>
<dbReference type="InterPro" id="IPR015847">
    <property type="entry name" value="ExoRNase_PH_dom2"/>
</dbReference>
<dbReference type="GO" id="GO:0071028">
    <property type="term" value="P:nuclear mRNA surveillance"/>
    <property type="evidence" value="ECO:0007669"/>
    <property type="project" value="TreeGrafter"/>
</dbReference>
<dbReference type="InterPro" id="IPR036345">
    <property type="entry name" value="ExoRNase_PH_dom2_sf"/>
</dbReference>
<proteinExistence type="inferred from homology"/>
<feature type="domain" description="Exoribonuclease phosphorolytic" evidence="10">
    <location>
        <begin position="37"/>
        <end position="193"/>
    </location>
</feature>
<dbReference type="Pfam" id="PF03725">
    <property type="entry name" value="RNase_PH_C"/>
    <property type="match status" value="1"/>
</dbReference>
<comment type="similarity">
    <text evidence="3">Belongs to the RNase PH family.</text>
</comment>
<dbReference type="InterPro" id="IPR050590">
    <property type="entry name" value="Exosome_comp_Rrp42_subfam"/>
</dbReference>
<dbReference type="GO" id="GO:0000177">
    <property type="term" value="C:cytoplasmic exosome (RNase complex)"/>
    <property type="evidence" value="ECO:0007669"/>
    <property type="project" value="TreeGrafter"/>
</dbReference>
<keyword evidence="4" id="KW-0963">Cytoplasm</keyword>
<dbReference type="EMBL" id="LSSK01000724">
    <property type="protein sequence ID" value="OMH82182.1"/>
    <property type="molecule type" value="Genomic_DNA"/>
</dbReference>
<dbReference type="OrthoDB" id="45882at2759"/>
<keyword evidence="7" id="KW-0694">RNA-binding</keyword>
<evidence type="ECO:0000259" key="11">
    <source>
        <dbReference type="Pfam" id="PF03725"/>
    </source>
</evidence>
<gene>
    <name evidence="12" type="ORF">AX774_g4341</name>
</gene>
<dbReference type="Pfam" id="PF01138">
    <property type="entry name" value="RNase_PH"/>
    <property type="match status" value="1"/>
</dbReference>
<dbReference type="SUPFAM" id="SSF54211">
    <property type="entry name" value="Ribosomal protein S5 domain 2-like"/>
    <property type="match status" value="1"/>
</dbReference>
<accession>A0A1R1PMS3</accession>